<gene>
    <name evidence="1" type="ORF">Eldridge_0159</name>
</gene>
<sequence>MNISQFKLHFASLQKVKNLLSDPTKKVQGVFYKNSHFSQRYLARAYTLVKDIDVANNRIKLQVSMRMDQAGLPELENTLDDLVAYSAGDVPGFIPEGYLEGSDLEEPALPAEVVATTKELFNADIVLDMESVKVSYQEFKIAGKPFTLVNLHNSLGSYEEHPFEQMVTLLFGEVDNLYFFSNFHEENLSVRDSKLILDLIMDENITGKVIKTIKLESVDGVTSSVFPYEELISSYLSMDGDYIFGMGAGYLRIPKDELGNYKMRVFPQGIGGGYQIMMFNNKNTIRIYME</sequence>
<accession>A0A0Y0AB66</accession>
<reference evidence="1 2" key="1">
    <citation type="journal article" date="2016" name="Genome Announc.">
        <title>Complete Genome Sequence of Bacillus megaterium Bacteriophage Eldridge.</title>
        <authorList>
            <person name="Reveille A.M."/>
            <person name="Eldridge K.A."/>
            <person name="Temple L.M."/>
        </authorList>
    </citation>
    <scope>NUCLEOTIDE SEQUENCE [LARGE SCALE GENOMIC DNA]</scope>
</reference>
<proteinExistence type="predicted"/>
<keyword evidence="2" id="KW-1185">Reference proteome</keyword>
<dbReference type="OrthoDB" id="10477at10239"/>
<evidence type="ECO:0000313" key="2">
    <source>
        <dbReference type="Proteomes" id="UP000204502"/>
    </source>
</evidence>
<name>A0A0Y0AB66_9CAUD</name>
<dbReference type="Proteomes" id="UP000204502">
    <property type="component" value="Segment"/>
</dbReference>
<protein>
    <submittedName>
        <fullName evidence="1">Uncharacterized protein</fullName>
    </submittedName>
</protein>
<evidence type="ECO:0000313" key="1">
    <source>
        <dbReference type="EMBL" id="AMB18739.1"/>
    </source>
</evidence>
<dbReference type="GeneID" id="28801818"/>
<dbReference type="KEGG" id="vg:28801818"/>
<dbReference type="EMBL" id="KU253712">
    <property type="protein sequence ID" value="AMB18739.1"/>
    <property type="molecule type" value="Genomic_DNA"/>
</dbReference>
<dbReference type="RefSeq" id="YP_009274863.1">
    <property type="nucleotide sequence ID" value="NC_030920.1"/>
</dbReference>
<organism evidence="1 2">
    <name type="scientific">Bacillus phage Eldridge</name>
    <dbReference type="NCBI Taxonomy" id="1776293"/>
    <lineage>
        <taxon>Viruses</taxon>
        <taxon>Duplodnaviria</taxon>
        <taxon>Heunggongvirae</taxon>
        <taxon>Uroviricota</taxon>
        <taxon>Caudoviricetes</taxon>
        <taxon>Herelleviridae</taxon>
        <taxon>Bastillevirinae</taxon>
        <taxon>Eldridgevirus</taxon>
        <taxon>Eldridgevirus eldridge</taxon>
    </lineage>
</organism>